<evidence type="ECO:0000313" key="2">
    <source>
        <dbReference type="Proteomes" id="UP000762676"/>
    </source>
</evidence>
<dbReference type="Proteomes" id="UP000762676">
    <property type="component" value="Unassembled WGS sequence"/>
</dbReference>
<gene>
    <name evidence="1" type="ORF">ElyMa_004971200</name>
</gene>
<accession>A0AAV4J7W3</accession>
<evidence type="ECO:0000313" key="1">
    <source>
        <dbReference type="EMBL" id="GFS17037.1"/>
    </source>
</evidence>
<comment type="caution">
    <text evidence="1">The sequence shown here is derived from an EMBL/GenBank/DDBJ whole genome shotgun (WGS) entry which is preliminary data.</text>
</comment>
<dbReference type="AlphaFoldDB" id="A0AAV4J7W3"/>
<organism evidence="1 2">
    <name type="scientific">Elysia marginata</name>
    <dbReference type="NCBI Taxonomy" id="1093978"/>
    <lineage>
        <taxon>Eukaryota</taxon>
        <taxon>Metazoa</taxon>
        <taxon>Spiralia</taxon>
        <taxon>Lophotrochozoa</taxon>
        <taxon>Mollusca</taxon>
        <taxon>Gastropoda</taxon>
        <taxon>Heterobranchia</taxon>
        <taxon>Euthyneura</taxon>
        <taxon>Panpulmonata</taxon>
        <taxon>Sacoglossa</taxon>
        <taxon>Placobranchoidea</taxon>
        <taxon>Plakobranchidae</taxon>
        <taxon>Elysia</taxon>
    </lineage>
</organism>
<keyword evidence="2" id="KW-1185">Reference proteome</keyword>
<protein>
    <submittedName>
        <fullName evidence="1">Uncharacterized protein</fullName>
    </submittedName>
</protein>
<dbReference type="EMBL" id="BMAT01009968">
    <property type="protein sequence ID" value="GFS17037.1"/>
    <property type="molecule type" value="Genomic_DNA"/>
</dbReference>
<proteinExistence type="predicted"/>
<sequence>MGLVLASMTHNDTVLPVPESALMRPKYIVCQKQGLGAAGRWSAMHDQVYTIDGLSGGSSSRLADPVEDEENFKIMSSACRCVLSVGVAFCLPQV</sequence>
<reference evidence="1 2" key="1">
    <citation type="journal article" date="2021" name="Elife">
        <title>Chloroplast acquisition without the gene transfer in kleptoplastic sea slugs, Plakobranchus ocellatus.</title>
        <authorList>
            <person name="Maeda T."/>
            <person name="Takahashi S."/>
            <person name="Yoshida T."/>
            <person name="Shimamura S."/>
            <person name="Takaki Y."/>
            <person name="Nagai Y."/>
            <person name="Toyoda A."/>
            <person name="Suzuki Y."/>
            <person name="Arimoto A."/>
            <person name="Ishii H."/>
            <person name="Satoh N."/>
            <person name="Nishiyama T."/>
            <person name="Hasebe M."/>
            <person name="Maruyama T."/>
            <person name="Minagawa J."/>
            <person name="Obokata J."/>
            <person name="Shigenobu S."/>
        </authorList>
    </citation>
    <scope>NUCLEOTIDE SEQUENCE [LARGE SCALE GENOMIC DNA]</scope>
</reference>
<name>A0AAV4J7W3_9GAST</name>